<dbReference type="PROSITE" id="PS00518">
    <property type="entry name" value="ZF_RING_1"/>
    <property type="match status" value="1"/>
</dbReference>
<evidence type="ECO:0000256" key="13">
    <source>
        <dbReference type="PROSITE-ProRule" id="PRU00175"/>
    </source>
</evidence>
<feature type="region of interest" description="Disordered" evidence="14">
    <location>
        <begin position="77"/>
        <end position="100"/>
    </location>
</feature>
<feature type="compositionally biased region" description="Pro residues" evidence="14">
    <location>
        <begin position="502"/>
        <end position="518"/>
    </location>
</feature>
<evidence type="ECO:0000256" key="5">
    <source>
        <dbReference type="ARBA" id="ARBA00022662"/>
    </source>
</evidence>
<keyword evidence="7" id="KW-1128">Modulation of host ubiquitin pathway by viral E3 ligase</keyword>
<protein>
    <recommendedName>
        <fullName evidence="2">RING-type E3 ubiquitin transferase</fullName>
        <ecNumber evidence="2">2.3.2.27</ecNumber>
    </recommendedName>
</protein>
<keyword evidence="4" id="KW-0945">Host-virus interaction</keyword>
<proteinExistence type="predicted"/>
<keyword evidence="11" id="KW-0805">Transcription regulation</keyword>
<evidence type="ECO:0000313" key="16">
    <source>
        <dbReference type="EMBL" id="QPI70173.1"/>
    </source>
</evidence>
<evidence type="ECO:0000256" key="2">
    <source>
        <dbReference type="ARBA" id="ARBA00012483"/>
    </source>
</evidence>
<keyword evidence="16" id="KW-0436">Ligase</keyword>
<feature type="compositionally biased region" description="Basic and acidic residues" evidence="14">
    <location>
        <begin position="413"/>
        <end position="422"/>
    </location>
</feature>
<evidence type="ECO:0000256" key="1">
    <source>
        <dbReference type="ARBA" id="ARBA00000900"/>
    </source>
</evidence>
<feature type="compositionally biased region" description="Basic and acidic residues" evidence="14">
    <location>
        <begin position="372"/>
        <end position="381"/>
    </location>
</feature>
<keyword evidence="3" id="KW-0678">Repressor</keyword>
<sequence length="539" mass="57758">MDPRDDPCAICLEPPEDVSAALPCLHRFCYACLTRWVDLNPRCPLCKTPVASLLHAIRSDREFKEIEVAGAPVAEYDGPPEDALTAAPSQDRGRAPAAGRPGPAAFVPLNANGTAGAPRLQPLVDWMSERLEALFETPDFALVMRNIVMDALCEYGCDEAELTRLLWPLIHDDTAAFVAGLLEEAGRCVSRPAAAPRPGETRGVEFIDSSSASSDGEESDSDDDSEVDTEDLTDPEDTEYDDSEPESTRAPGAPRRAGRGSWAAIHYPMLTRSRRREPPPARAANQDGATRERRQSRSDLCRRGHLGVIDLTLDSDTEDEPETGRRAAPALGAQAGSQQLGHPLSQRPPPRSAPPPPRLPRRARAAPPGGRDTGRRVRAEVCRTGPAAPPTTLGPAAAPASPAGPRGRGPRHSGGEFARRFAELAPRAPAPPEAMSPAIVAWVEGSRPQPAPAPRTTPPRAPRHRFKGTPRRWTEERAARLRGGVVRGARRRSATTPYPAARRPPPAAPARPAAPGPFLPNTREAPPAGAEGRSPPRGR</sequence>
<feature type="compositionally biased region" description="Acidic residues" evidence="14">
    <location>
        <begin position="215"/>
        <end position="245"/>
    </location>
</feature>
<keyword evidence="8" id="KW-0479">Metal-binding</keyword>
<dbReference type="Gene3D" id="3.30.40.10">
    <property type="entry name" value="Zinc/RING finger domain, C3HC4 (zinc finger)"/>
    <property type="match status" value="1"/>
</dbReference>
<dbReference type="GeneID" id="80540171"/>
<dbReference type="Pfam" id="PF00097">
    <property type="entry name" value="zf-C3HC4"/>
    <property type="match status" value="1"/>
</dbReference>
<keyword evidence="12" id="KW-0804">Transcription</keyword>
<dbReference type="InterPro" id="IPR018957">
    <property type="entry name" value="Znf_C3HC4_RING-type"/>
</dbReference>
<dbReference type="GO" id="GO:0016874">
    <property type="term" value="F:ligase activity"/>
    <property type="evidence" value="ECO:0007669"/>
    <property type="project" value="UniProtKB-KW"/>
</dbReference>
<feature type="compositionally biased region" description="Pro residues" evidence="14">
    <location>
        <begin position="346"/>
        <end position="358"/>
    </location>
</feature>
<reference evidence="16" key="1">
    <citation type="journal article" date="2020" name="Emerg. Infect. Dis.">
        <title>Identification of a Novel alpha-herpesvirus Associated with Ulcerative Stomatitis in Donkeys.</title>
        <authorList>
            <person name="Martella V."/>
            <person name="Lanave G."/>
            <person name="Camero M."/>
            <person name="Larocca V."/>
            <person name="Lorusso E."/>
            <person name="Catella C."/>
            <person name="Capozza P."/>
            <person name="Tempesta M."/>
            <person name="Buonavoglia C."/>
        </authorList>
    </citation>
    <scope>NUCLEOTIDE SEQUENCE</scope>
    <source>
        <strain evidence="16">AsHV/Bari/2011/740</strain>
    </source>
</reference>
<evidence type="ECO:0000256" key="8">
    <source>
        <dbReference type="ARBA" id="ARBA00022723"/>
    </source>
</evidence>
<evidence type="ECO:0000256" key="4">
    <source>
        <dbReference type="ARBA" id="ARBA00022581"/>
    </source>
</evidence>
<dbReference type="SMART" id="SM00184">
    <property type="entry name" value="RING"/>
    <property type="match status" value="1"/>
</dbReference>
<dbReference type="EC" id="2.3.2.27" evidence="2"/>
<dbReference type="SUPFAM" id="SSF57850">
    <property type="entry name" value="RING/U-box"/>
    <property type="match status" value="1"/>
</dbReference>
<keyword evidence="6" id="KW-0808">Transferase</keyword>
<feature type="compositionally biased region" description="Pro residues" evidence="14">
    <location>
        <begin position="449"/>
        <end position="460"/>
    </location>
</feature>
<comment type="catalytic activity">
    <reaction evidence="1">
        <text>S-ubiquitinyl-[E2 ubiquitin-conjugating enzyme]-L-cysteine + [acceptor protein]-L-lysine = [E2 ubiquitin-conjugating enzyme]-L-cysteine + N(6)-ubiquitinyl-[acceptor protein]-L-lysine.</text>
        <dbReference type="EC" id="2.3.2.27"/>
    </reaction>
</comment>
<organism evidence="16 17">
    <name type="scientific">Equid herpesvirus 6</name>
    <dbReference type="NCBI Taxonomy" id="173566"/>
    <lineage>
        <taxon>Viruses</taxon>
        <taxon>Duplodnaviria</taxon>
        <taxon>Heunggongvirae</taxon>
        <taxon>Peploviricota</taxon>
        <taxon>Herviviricetes</taxon>
        <taxon>Herpesvirales</taxon>
        <taxon>Orthoherpesviridae</taxon>
        <taxon>Alphaherpesvirinae</taxon>
        <taxon>Varicellovirus</taxon>
    </lineage>
</organism>
<dbReference type="InterPro" id="IPR001841">
    <property type="entry name" value="Znf_RING"/>
</dbReference>
<evidence type="ECO:0000256" key="14">
    <source>
        <dbReference type="SAM" id="MobiDB-lite"/>
    </source>
</evidence>
<dbReference type="GO" id="GO:0000209">
    <property type="term" value="P:protein polyubiquitination"/>
    <property type="evidence" value="ECO:0007669"/>
    <property type="project" value="TreeGrafter"/>
</dbReference>
<evidence type="ECO:0000256" key="9">
    <source>
        <dbReference type="ARBA" id="ARBA00022771"/>
    </source>
</evidence>
<dbReference type="Proteomes" id="UP001143705">
    <property type="component" value="Segment"/>
</dbReference>
<accession>A0A7S9YUS0</accession>
<evidence type="ECO:0000313" key="17">
    <source>
        <dbReference type="Proteomes" id="UP001143705"/>
    </source>
</evidence>
<feature type="compositionally biased region" description="Basic and acidic residues" evidence="14">
    <location>
        <begin position="289"/>
        <end position="302"/>
    </location>
</feature>
<evidence type="ECO:0000256" key="11">
    <source>
        <dbReference type="ARBA" id="ARBA00023015"/>
    </source>
</evidence>
<keyword evidence="17" id="KW-1185">Reference proteome</keyword>
<dbReference type="EMBL" id="MT012704">
    <property type="protein sequence ID" value="QPI70173.1"/>
    <property type="molecule type" value="Genomic_DNA"/>
</dbReference>
<dbReference type="CDD" id="cd23130">
    <property type="entry name" value="RING-HC_EHV1-like"/>
    <property type="match status" value="1"/>
</dbReference>
<dbReference type="GO" id="GO:0061630">
    <property type="term" value="F:ubiquitin protein ligase activity"/>
    <property type="evidence" value="ECO:0007669"/>
    <property type="project" value="UniProtKB-EC"/>
</dbReference>
<keyword evidence="9 13" id="KW-0863">Zinc-finger</keyword>
<dbReference type="InterPro" id="IPR013083">
    <property type="entry name" value="Znf_RING/FYVE/PHD"/>
</dbReference>
<dbReference type="PANTHER" id="PTHR46077">
    <property type="entry name" value="E3 UBIQUITIN-PROTEIN LIGASE TOPORS"/>
    <property type="match status" value="1"/>
</dbReference>
<feature type="domain" description="RING-type" evidence="15">
    <location>
        <begin position="8"/>
        <end position="47"/>
    </location>
</feature>
<dbReference type="GO" id="GO:0039648">
    <property type="term" value="P:symbiont-mediated perturbation of host ubiquitin-like protein modification"/>
    <property type="evidence" value="ECO:0007669"/>
    <property type="project" value="UniProtKB-KW"/>
</dbReference>
<dbReference type="RefSeq" id="YP_010801462.1">
    <property type="nucleotide sequence ID" value="NC_076964.1"/>
</dbReference>
<evidence type="ECO:0000256" key="12">
    <source>
        <dbReference type="ARBA" id="ARBA00023163"/>
    </source>
</evidence>
<dbReference type="GO" id="GO:0008270">
    <property type="term" value="F:zinc ion binding"/>
    <property type="evidence" value="ECO:0007669"/>
    <property type="project" value="UniProtKB-KW"/>
</dbReference>
<keyword evidence="10" id="KW-0862">Zinc</keyword>
<evidence type="ECO:0000256" key="10">
    <source>
        <dbReference type="ARBA" id="ARBA00022833"/>
    </source>
</evidence>
<name>A0A7S9YUS0_9ALPH</name>
<evidence type="ECO:0000256" key="7">
    <source>
        <dbReference type="ARBA" id="ARBA00022711"/>
    </source>
</evidence>
<dbReference type="KEGG" id="vg:80540171"/>
<evidence type="ECO:0000256" key="3">
    <source>
        <dbReference type="ARBA" id="ARBA00022491"/>
    </source>
</evidence>
<dbReference type="PROSITE" id="PS50089">
    <property type="entry name" value="ZF_RING_2"/>
    <property type="match status" value="1"/>
</dbReference>
<feature type="compositionally biased region" description="Basic residues" evidence="14">
    <location>
        <begin position="461"/>
        <end position="470"/>
    </location>
</feature>
<dbReference type="GO" id="GO:0006513">
    <property type="term" value="P:protein monoubiquitination"/>
    <property type="evidence" value="ECO:0007669"/>
    <property type="project" value="TreeGrafter"/>
</dbReference>
<dbReference type="PANTHER" id="PTHR46077:SF1">
    <property type="entry name" value="TOP1 BINDING ARGININE_SERINE RICH PROTEIN, E3 UBIQUITIN LIGASE"/>
    <property type="match status" value="1"/>
</dbReference>
<evidence type="ECO:0000259" key="15">
    <source>
        <dbReference type="PROSITE" id="PS50089"/>
    </source>
</evidence>
<evidence type="ECO:0000256" key="6">
    <source>
        <dbReference type="ARBA" id="ARBA00022679"/>
    </source>
</evidence>
<feature type="region of interest" description="Disordered" evidence="14">
    <location>
        <begin position="190"/>
        <end position="539"/>
    </location>
</feature>
<keyword evidence="5" id="KW-1130">Modulation of host ubiquitin pathway by virus</keyword>
<dbReference type="InterPro" id="IPR017907">
    <property type="entry name" value="Znf_RING_CS"/>
</dbReference>
<feature type="compositionally biased region" description="Low complexity" evidence="14">
    <location>
        <begin position="383"/>
        <end position="405"/>
    </location>
</feature>